<dbReference type="InterPro" id="IPR006342">
    <property type="entry name" value="FkbM_mtfrase"/>
</dbReference>
<dbReference type="GO" id="GO:0005789">
    <property type="term" value="C:endoplasmic reticulum membrane"/>
    <property type="evidence" value="ECO:0007669"/>
    <property type="project" value="TreeGrafter"/>
</dbReference>
<dbReference type="GO" id="GO:0006888">
    <property type="term" value="P:endoplasmic reticulum to Golgi vesicle-mediated transport"/>
    <property type="evidence" value="ECO:0007669"/>
    <property type="project" value="TreeGrafter"/>
</dbReference>
<dbReference type="AlphaFoldDB" id="A0A6C0HRT2"/>
<dbReference type="GO" id="GO:0016197">
    <property type="term" value="P:endosomal transport"/>
    <property type="evidence" value="ECO:0007669"/>
    <property type="project" value="TreeGrafter"/>
</dbReference>
<dbReference type="PANTHER" id="PTHR34009">
    <property type="entry name" value="PROTEIN STAR"/>
    <property type="match status" value="1"/>
</dbReference>
<organism evidence="2">
    <name type="scientific">viral metagenome</name>
    <dbReference type="NCBI Taxonomy" id="1070528"/>
    <lineage>
        <taxon>unclassified sequences</taxon>
        <taxon>metagenomes</taxon>
        <taxon>organismal metagenomes</taxon>
    </lineage>
</organism>
<name>A0A6C0HRT2_9ZZZZ</name>
<dbReference type="NCBIfam" id="TIGR01444">
    <property type="entry name" value="fkbM_fam"/>
    <property type="match status" value="1"/>
</dbReference>
<proteinExistence type="predicted"/>
<dbReference type="GO" id="GO:0005886">
    <property type="term" value="C:plasma membrane"/>
    <property type="evidence" value="ECO:0007669"/>
    <property type="project" value="TreeGrafter"/>
</dbReference>
<sequence>MRYYGQFNPQVDEVLHKRYFPNKFKGVSIECGAFDGLNDSCTKFFEENFDWKTINIEPGPLIFRNLEKNRPNSINLELALSNKEEIAIFKNYKHPTLGYNWGNGSINHTNEHLKELDNMCGKNNCIEVQVNCKTYSQIIKELNIENLDLFVLDVEGNELNVIDGMIGCNVLPDVFVIEHGHRNVETFVDYLKKLDVEYKLDHVSFVNSFFIKVK</sequence>
<evidence type="ECO:0000313" key="2">
    <source>
        <dbReference type="EMBL" id="QHT82835.1"/>
    </source>
</evidence>
<dbReference type="EMBL" id="MN740004">
    <property type="protein sequence ID" value="QHT82835.1"/>
    <property type="molecule type" value="Genomic_DNA"/>
</dbReference>
<dbReference type="Pfam" id="PF05050">
    <property type="entry name" value="Methyltransf_21"/>
    <property type="match status" value="1"/>
</dbReference>
<dbReference type="GO" id="GO:0031902">
    <property type="term" value="C:late endosome membrane"/>
    <property type="evidence" value="ECO:0007669"/>
    <property type="project" value="TreeGrafter"/>
</dbReference>
<dbReference type="GO" id="GO:0005794">
    <property type="term" value="C:Golgi apparatus"/>
    <property type="evidence" value="ECO:0007669"/>
    <property type="project" value="TreeGrafter"/>
</dbReference>
<evidence type="ECO:0000259" key="1">
    <source>
        <dbReference type="Pfam" id="PF05050"/>
    </source>
</evidence>
<dbReference type="InterPro" id="IPR029063">
    <property type="entry name" value="SAM-dependent_MTases_sf"/>
</dbReference>
<feature type="domain" description="Methyltransferase FkbM" evidence="1">
    <location>
        <begin position="30"/>
        <end position="186"/>
    </location>
</feature>
<accession>A0A6C0HRT2</accession>
<dbReference type="Gene3D" id="3.40.50.150">
    <property type="entry name" value="Vaccinia Virus protein VP39"/>
    <property type="match status" value="1"/>
</dbReference>
<dbReference type="PANTHER" id="PTHR34009:SF2">
    <property type="entry name" value="PROTEIN STAR"/>
    <property type="match status" value="1"/>
</dbReference>
<dbReference type="InterPro" id="IPR053202">
    <property type="entry name" value="EGF_Rcpt_Signaling_Reg"/>
</dbReference>
<protein>
    <recommendedName>
        <fullName evidence="1">Methyltransferase FkbM domain-containing protein</fullName>
    </recommendedName>
</protein>
<dbReference type="SUPFAM" id="SSF53335">
    <property type="entry name" value="S-adenosyl-L-methionine-dependent methyltransferases"/>
    <property type="match status" value="1"/>
</dbReference>
<reference evidence="2" key="1">
    <citation type="journal article" date="2020" name="Nature">
        <title>Giant virus diversity and host interactions through global metagenomics.</title>
        <authorList>
            <person name="Schulz F."/>
            <person name="Roux S."/>
            <person name="Paez-Espino D."/>
            <person name="Jungbluth S."/>
            <person name="Walsh D.A."/>
            <person name="Denef V.J."/>
            <person name="McMahon K.D."/>
            <person name="Konstantinidis K.T."/>
            <person name="Eloe-Fadrosh E.A."/>
            <person name="Kyrpides N.C."/>
            <person name="Woyke T."/>
        </authorList>
    </citation>
    <scope>NUCLEOTIDE SEQUENCE</scope>
    <source>
        <strain evidence="2">GVMAG-M-3300023184-165</strain>
    </source>
</reference>